<dbReference type="Proteomes" id="UP001151002">
    <property type="component" value="Unassembled WGS sequence"/>
</dbReference>
<comment type="caution">
    <text evidence="2">The sequence shown here is derived from an EMBL/GenBank/DDBJ whole genome shotgun (WGS) entry which is preliminary data.</text>
</comment>
<feature type="region of interest" description="Disordered" evidence="1">
    <location>
        <begin position="1"/>
        <end position="96"/>
    </location>
</feature>
<dbReference type="Gene3D" id="2.60.40.2700">
    <property type="match status" value="1"/>
</dbReference>
<protein>
    <submittedName>
        <fullName evidence="2">Uncharacterized protein</fullName>
    </submittedName>
</protein>
<feature type="compositionally biased region" description="Pro residues" evidence="1">
    <location>
        <begin position="81"/>
        <end position="96"/>
    </location>
</feature>
<evidence type="ECO:0000256" key="1">
    <source>
        <dbReference type="SAM" id="MobiDB-lite"/>
    </source>
</evidence>
<organism evidence="2 3">
    <name type="scientific">Paractinoplanes pyxinae</name>
    <dbReference type="NCBI Taxonomy" id="2997416"/>
    <lineage>
        <taxon>Bacteria</taxon>
        <taxon>Bacillati</taxon>
        <taxon>Actinomycetota</taxon>
        <taxon>Actinomycetes</taxon>
        <taxon>Micromonosporales</taxon>
        <taxon>Micromonosporaceae</taxon>
        <taxon>Paractinoplanes</taxon>
    </lineage>
</organism>
<evidence type="ECO:0000313" key="2">
    <source>
        <dbReference type="EMBL" id="MCY1140473.1"/>
    </source>
</evidence>
<keyword evidence="3" id="KW-1185">Reference proteome</keyword>
<dbReference type="EMBL" id="JAPNTZ010000007">
    <property type="protein sequence ID" value="MCY1140473.1"/>
    <property type="molecule type" value="Genomic_DNA"/>
</dbReference>
<name>A0ABT4B4D2_9ACTN</name>
<dbReference type="RefSeq" id="WP_267564696.1">
    <property type="nucleotide sequence ID" value="NZ_JAPNTZ010000007.1"/>
</dbReference>
<evidence type="ECO:0000313" key="3">
    <source>
        <dbReference type="Proteomes" id="UP001151002"/>
    </source>
</evidence>
<feature type="compositionally biased region" description="Gly residues" evidence="1">
    <location>
        <begin position="1"/>
        <end position="18"/>
    </location>
</feature>
<reference evidence="2" key="1">
    <citation type="submission" date="2022-11" db="EMBL/GenBank/DDBJ databases">
        <authorList>
            <person name="Somphong A."/>
            <person name="Phongsopitanun W."/>
        </authorList>
    </citation>
    <scope>NUCLEOTIDE SEQUENCE</scope>
    <source>
        <strain evidence="2">Pm04-4</strain>
    </source>
</reference>
<proteinExistence type="predicted"/>
<sequence length="282" mass="28396">MVAGGGGGSSVKGGGVEAGRGRGGDPSSPIGGGGGGGDSGGGSPGGGGAGASHVIDPVDEPVYASNDGDGQLSITAAPGSGPAPTPIPTTSAPPGPVTLTLRTVGALRVASIWKVEGNFSAPLRSYAWLRCTALDATNRTPIAGAAGATYRTRPADLARFVAVDVVDANGNKGRSEPRHVLENVCEVPIEFNDGSYCRTRSRAATAIKPRPGWGCLRINMYIAAKRIDLLGFGNDRGASPRPTRPRAKGSIWVDLETGRVDVAASHTGTVAALFNAYPATSP</sequence>
<accession>A0ABT4B4D2</accession>
<gene>
    <name evidence="2" type="ORF">OWR29_20950</name>
</gene>
<feature type="compositionally biased region" description="Gly residues" evidence="1">
    <location>
        <begin position="30"/>
        <end position="50"/>
    </location>
</feature>